<evidence type="ECO:0000256" key="15">
    <source>
        <dbReference type="ARBA" id="ARBA00022946"/>
    </source>
</evidence>
<evidence type="ECO:0000256" key="18">
    <source>
        <dbReference type="PIRSR" id="PIRSR604450-51"/>
    </source>
</evidence>
<keyword evidence="9" id="KW-0021">Allosteric enzyme</keyword>
<dbReference type="eggNOG" id="ENOG502QSQC">
    <property type="taxonomic scope" value="Eukaryota"/>
</dbReference>
<dbReference type="GO" id="GO:0009507">
    <property type="term" value="C:chloroplast"/>
    <property type="evidence" value="ECO:0007669"/>
    <property type="project" value="UniProtKB-SubCell"/>
</dbReference>
<evidence type="ECO:0000313" key="21">
    <source>
        <dbReference type="EMBL" id="ESR64792.1"/>
    </source>
</evidence>
<protein>
    <recommendedName>
        <fullName evidence="7">threonine synthase</fullName>
        <ecNumber evidence="7">4.2.3.1</ecNumber>
    </recommendedName>
</protein>
<keyword evidence="11" id="KW-0934">Plastid</keyword>
<evidence type="ECO:0000256" key="12">
    <source>
        <dbReference type="ARBA" id="ARBA00022691"/>
    </source>
</evidence>
<dbReference type="CDD" id="cd01563">
    <property type="entry name" value="Thr-synth_1"/>
    <property type="match status" value="1"/>
</dbReference>
<keyword evidence="10" id="KW-0028">Amino-acid biosynthesis</keyword>
<evidence type="ECO:0000256" key="17">
    <source>
        <dbReference type="ARBA" id="ARBA00049144"/>
    </source>
</evidence>
<evidence type="ECO:0000256" key="7">
    <source>
        <dbReference type="ARBA" id="ARBA00013028"/>
    </source>
</evidence>
<keyword evidence="8" id="KW-0150">Chloroplast</keyword>
<keyword evidence="13" id="KW-0791">Threonine biosynthesis</keyword>
<dbReference type="InParanoid" id="V4UFF9"/>
<evidence type="ECO:0000256" key="14">
    <source>
        <dbReference type="ARBA" id="ARBA00022898"/>
    </source>
</evidence>
<evidence type="ECO:0000256" key="5">
    <source>
        <dbReference type="ARBA" id="ARBA00005517"/>
    </source>
</evidence>
<feature type="modified residue" description="N6-(pyridoxal phosphate)lysine" evidence="18">
    <location>
        <position position="192"/>
    </location>
</feature>
<dbReference type="OMA" id="KLEGCNP"/>
<dbReference type="InterPro" id="IPR000634">
    <property type="entry name" value="Ser/Thr_deHydtase_PyrdxlP-BS"/>
</dbReference>
<dbReference type="PROSITE" id="PS00165">
    <property type="entry name" value="DEHYDRATASE_SER_THR"/>
    <property type="match status" value="1"/>
</dbReference>
<evidence type="ECO:0000256" key="6">
    <source>
        <dbReference type="ARBA" id="ARBA00011738"/>
    </source>
</evidence>
<reference evidence="21 22" key="1">
    <citation type="submission" date="2013-10" db="EMBL/GenBank/DDBJ databases">
        <authorList>
            <consortium name="International Citrus Genome Consortium"/>
            <person name="Jenkins J."/>
            <person name="Schmutz J."/>
            <person name="Prochnik S."/>
            <person name="Rokhsar D."/>
            <person name="Gmitter F."/>
            <person name="Ollitrault P."/>
            <person name="Machado M."/>
            <person name="Talon M."/>
            <person name="Wincker P."/>
            <person name="Jaillon O."/>
            <person name="Morgante M."/>
        </authorList>
    </citation>
    <scope>NUCLEOTIDE SEQUENCE</scope>
    <source>
        <strain evidence="22">cv. Clemenules</strain>
    </source>
</reference>
<feature type="domain" description="Tryptophan synthase beta chain-like PALP" evidence="20">
    <location>
        <begin position="157"/>
        <end position="461"/>
    </location>
</feature>
<dbReference type="GO" id="GO:0030170">
    <property type="term" value="F:pyridoxal phosphate binding"/>
    <property type="evidence" value="ECO:0007669"/>
    <property type="project" value="InterPro"/>
</dbReference>
<evidence type="ECO:0000256" key="9">
    <source>
        <dbReference type="ARBA" id="ARBA00022533"/>
    </source>
</evidence>
<dbReference type="InterPro" id="IPR036052">
    <property type="entry name" value="TrpB-like_PALP_sf"/>
</dbReference>
<dbReference type="Gramene" id="ESR64792">
    <property type="protein sequence ID" value="ESR64792"/>
    <property type="gene ID" value="CICLE_v10008029mg"/>
</dbReference>
<name>V4UFF9_CITCL</name>
<feature type="compositionally biased region" description="Basic and acidic residues" evidence="19">
    <location>
        <begin position="79"/>
        <end position="91"/>
    </location>
</feature>
<dbReference type="GO" id="GO:0009088">
    <property type="term" value="P:threonine biosynthetic process"/>
    <property type="evidence" value="ECO:0007669"/>
    <property type="project" value="UniProtKB-UniPathway"/>
</dbReference>
<comment type="pathway">
    <text evidence="4">Amino-acid biosynthesis; L-threonine biosynthesis; L-threonine from L-aspartate: step 5/5.</text>
</comment>
<comment type="catalytic activity">
    <reaction evidence="17">
        <text>O-phospho-L-homoserine + H2O = L-threonine + phosphate</text>
        <dbReference type="Rhea" id="RHEA:10840"/>
        <dbReference type="ChEBI" id="CHEBI:15377"/>
        <dbReference type="ChEBI" id="CHEBI:43474"/>
        <dbReference type="ChEBI" id="CHEBI:57590"/>
        <dbReference type="ChEBI" id="CHEBI:57926"/>
        <dbReference type="EC" id="4.2.3.1"/>
    </reaction>
</comment>
<evidence type="ECO:0000256" key="8">
    <source>
        <dbReference type="ARBA" id="ARBA00022528"/>
    </source>
</evidence>
<evidence type="ECO:0000256" key="11">
    <source>
        <dbReference type="ARBA" id="ARBA00022640"/>
    </source>
</evidence>
<evidence type="ECO:0000256" key="19">
    <source>
        <dbReference type="SAM" id="MobiDB-lite"/>
    </source>
</evidence>
<evidence type="ECO:0000256" key="3">
    <source>
        <dbReference type="ARBA" id="ARBA00004229"/>
    </source>
</evidence>
<dbReference type="STRING" id="85681.V4UFF9"/>
<feature type="region of interest" description="Disordered" evidence="19">
    <location>
        <begin position="59"/>
        <end position="98"/>
    </location>
</feature>
<dbReference type="UniPathway" id="UPA00050">
    <property type="reaction ID" value="UER00065"/>
</dbReference>
<dbReference type="Pfam" id="PF00291">
    <property type="entry name" value="PALP"/>
    <property type="match status" value="1"/>
</dbReference>
<evidence type="ECO:0000259" key="20">
    <source>
        <dbReference type="Pfam" id="PF00291"/>
    </source>
</evidence>
<evidence type="ECO:0000256" key="10">
    <source>
        <dbReference type="ARBA" id="ARBA00022605"/>
    </source>
</evidence>
<dbReference type="Proteomes" id="UP000030687">
    <property type="component" value="Unassembled WGS sequence"/>
</dbReference>
<accession>V4UFF9</accession>
<evidence type="ECO:0000313" key="22">
    <source>
        <dbReference type="Proteomes" id="UP000030687"/>
    </source>
</evidence>
<organism evidence="21 22">
    <name type="scientific">Citrus clementina</name>
    <name type="common">Clementine</name>
    <name type="synonym">Citrus deliciosa x Citrus sinensis</name>
    <dbReference type="NCBI Taxonomy" id="85681"/>
    <lineage>
        <taxon>Eukaryota</taxon>
        <taxon>Viridiplantae</taxon>
        <taxon>Streptophyta</taxon>
        <taxon>Embryophyta</taxon>
        <taxon>Tracheophyta</taxon>
        <taxon>Spermatophyta</taxon>
        <taxon>Magnoliopsida</taxon>
        <taxon>eudicotyledons</taxon>
        <taxon>Gunneridae</taxon>
        <taxon>Pentapetalae</taxon>
        <taxon>rosids</taxon>
        <taxon>malvids</taxon>
        <taxon>Sapindales</taxon>
        <taxon>Rutaceae</taxon>
        <taxon>Aurantioideae</taxon>
        <taxon>Citrus</taxon>
    </lineage>
</organism>
<comment type="cofactor">
    <cofactor evidence="1 18">
        <name>pyridoxal 5'-phosphate</name>
        <dbReference type="ChEBI" id="CHEBI:597326"/>
    </cofactor>
</comment>
<gene>
    <name evidence="21" type="ORF">CICLE_v10008029mg</name>
</gene>
<dbReference type="AlphaFoldDB" id="V4UFF9"/>
<evidence type="ECO:0000256" key="1">
    <source>
        <dbReference type="ARBA" id="ARBA00001933"/>
    </source>
</evidence>
<dbReference type="InterPro" id="IPR004450">
    <property type="entry name" value="Thr_synthase-like"/>
</dbReference>
<sequence>MQLTTQHEHQHKDTQNDSRCEHLSNMASCSLFHPQTKIKPFNQNHPRLTYRPPTVISCSFSTSNPSSPPPPAAASKNRRAADENIRDEARRQRSTTNNTFSAKYVPFNAGPDSPEFYSLDEIVYRSRSGGLLDVQHDMESLKKFDGAYWRDLFDSRVGNSNLFWAERFGKQFLGMNDLWVKHCGISHTGSFKDLGMTVLVSQVNRLRKMKRPVVGVGCASTGDTSAALSAYCASAGIPSIVFLPANKISIAQLVQPIANGAFVLSIDTDFDGCMKLIREVTSELPIYLANSLNSLRLEGQKTAAVEILQQFDWEVPDWVIVPGGNLGNIYAFYKGFKMCHELGLVDRMPRLVCTQAANANPLYLYYKSGWKDFKAVKASTTFASAIQIGDPVSIDRAVYALKNCNGIVEEATEEELMDAMAQADSTGMFICPHTGVALTALIKLRNSGVIGPLDRTVVVSTAHGLKFTQSKIDYHSKEIKDMACRFANPPVQVKADFGAVMDVLKKYLGSKAPI</sequence>
<keyword evidence="22" id="KW-1185">Reference proteome</keyword>
<dbReference type="SUPFAM" id="SSF53686">
    <property type="entry name" value="Tryptophan synthase beta subunit-like PLP-dependent enzymes"/>
    <property type="match status" value="1"/>
</dbReference>
<keyword evidence="14 18" id="KW-0663">Pyridoxal phosphate</keyword>
<evidence type="ECO:0000256" key="16">
    <source>
        <dbReference type="ARBA" id="ARBA00023239"/>
    </source>
</evidence>
<keyword evidence="16" id="KW-0456">Lyase</keyword>
<dbReference type="PANTHER" id="PTHR10314">
    <property type="entry name" value="CYSTATHIONINE BETA-SYNTHASE"/>
    <property type="match status" value="1"/>
</dbReference>
<dbReference type="InterPro" id="IPR050214">
    <property type="entry name" value="Cys_Synth/Cystath_Beta-Synth"/>
</dbReference>
<dbReference type="EMBL" id="KI535697">
    <property type="protein sequence ID" value="ESR64792.1"/>
    <property type="molecule type" value="Genomic_DNA"/>
</dbReference>
<comment type="similarity">
    <text evidence="5">Belongs to the threonine synthase family.</text>
</comment>
<dbReference type="KEGG" id="cic:CICLE_v10008029mg"/>
<keyword evidence="15" id="KW-0809">Transit peptide</keyword>
<comment type="function">
    <text evidence="2">Catalyzes the gamma-elimination of phosphate from L-phosphohomoserine and the beta-addition of water to produce L-threonine.</text>
</comment>
<proteinExistence type="inferred from homology"/>
<dbReference type="NCBIfam" id="TIGR00260">
    <property type="entry name" value="thrC"/>
    <property type="match status" value="1"/>
</dbReference>
<dbReference type="GO" id="GO:0004795">
    <property type="term" value="F:threonine synthase activity"/>
    <property type="evidence" value="ECO:0007669"/>
    <property type="project" value="UniProtKB-EC"/>
</dbReference>
<dbReference type="FunFam" id="3.40.50.1100:FF:000030">
    <property type="entry name" value="Threonine synthase 1, chloroplastic"/>
    <property type="match status" value="1"/>
</dbReference>
<evidence type="ECO:0000256" key="2">
    <source>
        <dbReference type="ARBA" id="ARBA00003648"/>
    </source>
</evidence>
<evidence type="ECO:0000256" key="13">
    <source>
        <dbReference type="ARBA" id="ARBA00022697"/>
    </source>
</evidence>
<keyword evidence="12" id="KW-0949">S-adenosyl-L-methionine</keyword>
<comment type="subcellular location">
    <subcellularLocation>
        <location evidence="3">Plastid</location>
        <location evidence="3">Chloroplast</location>
    </subcellularLocation>
</comment>
<dbReference type="Gene3D" id="3.40.50.1100">
    <property type="match status" value="2"/>
</dbReference>
<dbReference type="InterPro" id="IPR001926">
    <property type="entry name" value="TrpB-like_PALP"/>
</dbReference>
<comment type="subunit">
    <text evidence="6">Homodimer.</text>
</comment>
<evidence type="ECO:0000256" key="4">
    <source>
        <dbReference type="ARBA" id="ARBA00004979"/>
    </source>
</evidence>
<dbReference type="EC" id="4.2.3.1" evidence="7"/>